<dbReference type="AlphaFoldDB" id="A0A2P5E942"/>
<dbReference type="EMBL" id="JXTC01000203">
    <property type="protein sequence ID" value="PON82056.1"/>
    <property type="molecule type" value="Genomic_DNA"/>
</dbReference>
<reference evidence="2" key="1">
    <citation type="submission" date="2016-06" db="EMBL/GenBank/DDBJ databases">
        <title>Parallel loss of symbiosis genes in relatives of nitrogen-fixing non-legume Parasponia.</title>
        <authorList>
            <person name="Van Velzen R."/>
            <person name="Holmer R."/>
            <person name="Bu F."/>
            <person name="Rutten L."/>
            <person name="Van Zeijl A."/>
            <person name="Liu W."/>
            <person name="Santuari L."/>
            <person name="Cao Q."/>
            <person name="Sharma T."/>
            <person name="Shen D."/>
            <person name="Roswanjaya Y."/>
            <person name="Wardhani T."/>
            <person name="Kalhor M.S."/>
            <person name="Jansen J."/>
            <person name="Van den Hoogen J."/>
            <person name="Gungor B."/>
            <person name="Hartog M."/>
            <person name="Hontelez J."/>
            <person name="Verver J."/>
            <person name="Yang W.-C."/>
            <person name="Schijlen E."/>
            <person name="Repin R."/>
            <person name="Schilthuizen M."/>
            <person name="Schranz E."/>
            <person name="Heidstra R."/>
            <person name="Miyata K."/>
            <person name="Fedorova E."/>
            <person name="Kohlen W."/>
            <person name="Bisseling T."/>
            <person name="Smit S."/>
            <person name="Geurts R."/>
        </authorList>
    </citation>
    <scope>NUCLEOTIDE SEQUENCE [LARGE SCALE GENOMIC DNA]</scope>
    <source>
        <strain evidence="2">cv. RG33-2</strain>
    </source>
</reference>
<evidence type="ECO:0000313" key="2">
    <source>
        <dbReference type="Proteomes" id="UP000237000"/>
    </source>
</evidence>
<accession>A0A2P5E942</accession>
<comment type="caution">
    <text evidence="1">The sequence shown here is derived from an EMBL/GenBank/DDBJ whole genome shotgun (WGS) entry which is preliminary data.</text>
</comment>
<protein>
    <submittedName>
        <fullName evidence="1">Uncharacterized protein</fullName>
    </submittedName>
</protein>
<sequence length="52" mass="5888">MVSSSVNGTQFSQQEYRSCACSRRPVEVEKDHTSCFGAIQADAVWTLETFLW</sequence>
<organism evidence="1 2">
    <name type="scientific">Trema orientale</name>
    <name type="common">Charcoal tree</name>
    <name type="synonym">Celtis orientalis</name>
    <dbReference type="NCBI Taxonomy" id="63057"/>
    <lineage>
        <taxon>Eukaryota</taxon>
        <taxon>Viridiplantae</taxon>
        <taxon>Streptophyta</taxon>
        <taxon>Embryophyta</taxon>
        <taxon>Tracheophyta</taxon>
        <taxon>Spermatophyta</taxon>
        <taxon>Magnoliopsida</taxon>
        <taxon>eudicotyledons</taxon>
        <taxon>Gunneridae</taxon>
        <taxon>Pentapetalae</taxon>
        <taxon>rosids</taxon>
        <taxon>fabids</taxon>
        <taxon>Rosales</taxon>
        <taxon>Cannabaceae</taxon>
        <taxon>Trema</taxon>
    </lineage>
</organism>
<dbReference type="InParanoid" id="A0A2P5E942"/>
<proteinExistence type="predicted"/>
<gene>
    <name evidence="1" type="ORF">TorRG33x02_221730</name>
</gene>
<dbReference type="Proteomes" id="UP000237000">
    <property type="component" value="Unassembled WGS sequence"/>
</dbReference>
<evidence type="ECO:0000313" key="1">
    <source>
        <dbReference type="EMBL" id="PON82056.1"/>
    </source>
</evidence>
<name>A0A2P5E942_TREOI</name>
<keyword evidence="2" id="KW-1185">Reference proteome</keyword>